<organism evidence="1 2">
    <name type="scientific">Xylaria grammica</name>
    <dbReference type="NCBI Taxonomy" id="363999"/>
    <lineage>
        <taxon>Eukaryota</taxon>
        <taxon>Fungi</taxon>
        <taxon>Dikarya</taxon>
        <taxon>Ascomycota</taxon>
        <taxon>Pezizomycotina</taxon>
        <taxon>Sordariomycetes</taxon>
        <taxon>Xylariomycetidae</taxon>
        <taxon>Xylariales</taxon>
        <taxon>Xylariaceae</taxon>
        <taxon>Xylaria</taxon>
    </lineage>
</organism>
<evidence type="ECO:0000313" key="1">
    <source>
        <dbReference type="EMBL" id="RWA09502.1"/>
    </source>
</evidence>
<dbReference type="AlphaFoldDB" id="A0A439D529"/>
<keyword evidence="2" id="KW-1185">Reference proteome</keyword>
<accession>A0A439D529</accession>
<proteinExistence type="predicted"/>
<dbReference type="Gene3D" id="3.30.70.100">
    <property type="match status" value="1"/>
</dbReference>
<dbReference type="EMBL" id="RYZI01000151">
    <property type="protein sequence ID" value="RWA09502.1"/>
    <property type="molecule type" value="Genomic_DNA"/>
</dbReference>
<protein>
    <recommendedName>
        <fullName evidence="3">ABM domain-containing protein</fullName>
    </recommendedName>
</protein>
<comment type="caution">
    <text evidence="1">The sequence shown here is derived from an EMBL/GenBank/DDBJ whole genome shotgun (WGS) entry which is preliminary data.</text>
</comment>
<evidence type="ECO:0000313" key="2">
    <source>
        <dbReference type="Proteomes" id="UP000286045"/>
    </source>
</evidence>
<gene>
    <name evidence="1" type="ORF">EKO27_g5595</name>
</gene>
<dbReference type="Proteomes" id="UP000286045">
    <property type="component" value="Unassembled WGS sequence"/>
</dbReference>
<sequence>MSTVQFFQITTEGTVNGDSPAFQTLVNRYRNASDNTMTLWAPQHEDGKVAGVATVWASHDAQKAWESSEAGQSARSDIKKLSTDELYDDTVLFSEDAIPVLKAKVVELVSWIHPVDQIAAKKREIEEGFKKFQTAITQQSPEADGGLVSGWGQGEFDFKGVLSRRFTLLIGWKSVEAHYACKKTKPFTDNIHWLRGYGHSEVEMVHYAYSQSLPT</sequence>
<name>A0A439D529_9PEZI</name>
<reference evidence="1 2" key="1">
    <citation type="submission" date="2018-12" db="EMBL/GenBank/DDBJ databases">
        <title>Draft genome sequence of Xylaria grammica IHI A82.</title>
        <authorList>
            <person name="Buettner E."/>
            <person name="Kellner H."/>
        </authorList>
    </citation>
    <scope>NUCLEOTIDE SEQUENCE [LARGE SCALE GENOMIC DNA]</scope>
    <source>
        <strain evidence="1 2">IHI A82</strain>
    </source>
</reference>
<evidence type="ECO:0008006" key="3">
    <source>
        <dbReference type="Google" id="ProtNLM"/>
    </source>
</evidence>